<comment type="subcellular location">
    <subcellularLocation>
        <location evidence="1">Endoplasmic reticulum membrane</location>
        <topology evidence="1">Single-pass membrane protein</topology>
    </subcellularLocation>
</comment>
<keyword evidence="2" id="KW-0812">Transmembrane</keyword>
<keyword evidence="7" id="KW-1185">Reference proteome</keyword>
<dbReference type="GO" id="GO:0004577">
    <property type="term" value="F:N-acetylglucosaminyldiphosphodolichol N-acetylglucosaminyltransferase activity"/>
    <property type="evidence" value="ECO:0007669"/>
    <property type="project" value="TreeGrafter"/>
</dbReference>
<evidence type="ECO:0000313" key="6">
    <source>
        <dbReference type="EMBL" id="SDR68216.1"/>
    </source>
</evidence>
<gene>
    <name evidence="6" type="ORF">SAMN04489717_0029</name>
</gene>
<evidence type="ECO:0000256" key="3">
    <source>
        <dbReference type="ARBA" id="ARBA00022824"/>
    </source>
</evidence>
<proteinExistence type="predicted"/>
<dbReference type="PANTHER" id="PTHR12154">
    <property type="entry name" value="GLYCOSYL TRANSFERASE-RELATED"/>
    <property type="match status" value="1"/>
</dbReference>
<dbReference type="GO" id="GO:0006488">
    <property type="term" value="P:dolichol-linked oligosaccharide biosynthetic process"/>
    <property type="evidence" value="ECO:0007669"/>
    <property type="project" value="InterPro"/>
</dbReference>
<evidence type="ECO:0000256" key="4">
    <source>
        <dbReference type="ARBA" id="ARBA00022989"/>
    </source>
</evidence>
<keyword evidence="4" id="KW-1133">Transmembrane helix</keyword>
<dbReference type="AlphaFoldDB" id="A0A1H1L117"/>
<evidence type="ECO:0000256" key="5">
    <source>
        <dbReference type="ARBA" id="ARBA00023136"/>
    </source>
</evidence>
<dbReference type="RefSeq" id="WP_092649403.1">
    <property type="nucleotide sequence ID" value="NZ_LT629732.1"/>
</dbReference>
<reference evidence="6 7" key="1">
    <citation type="submission" date="2016-10" db="EMBL/GenBank/DDBJ databases">
        <authorList>
            <person name="de Groot N.N."/>
        </authorList>
    </citation>
    <scope>NUCLEOTIDE SEQUENCE [LARGE SCALE GENOMIC DNA]</scope>
    <source>
        <strain evidence="6 7">DSM 22024</strain>
    </source>
</reference>
<sequence length="167" mass="18963">MHVINEAAPAEEAVTTSPQRLLLVGSSGGHLAQLLALKPWWEGRERTWVTFATQDAKARLRDEQVAWAYFPTTRSLRNLVRNLVLAVRVIRRERPDLVVSTGAGVAFPFFLVARLMRIRTVYLEVYDRLDSRTLTGRLCRPLSSLFCVQWEEQATLYKGSHVVGTLL</sequence>
<dbReference type="SUPFAM" id="SSF53756">
    <property type="entry name" value="UDP-Glycosyltransferase/glycogen phosphorylase"/>
    <property type="match status" value="1"/>
</dbReference>
<evidence type="ECO:0000256" key="2">
    <source>
        <dbReference type="ARBA" id="ARBA00022692"/>
    </source>
</evidence>
<dbReference type="Proteomes" id="UP000198983">
    <property type="component" value="Chromosome I"/>
</dbReference>
<dbReference type="STRING" id="117157.SAMN04489717_0029"/>
<keyword evidence="3" id="KW-0256">Endoplasmic reticulum</keyword>
<evidence type="ECO:0000256" key="1">
    <source>
        <dbReference type="ARBA" id="ARBA00004389"/>
    </source>
</evidence>
<protein>
    <submittedName>
        <fullName evidence="6">Oligosaccharide biosynthesis protein Alg14 like</fullName>
    </submittedName>
</protein>
<dbReference type="OrthoDB" id="555447at2"/>
<name>A0A1H1L117_9ACTN</name>
<dbReference type="Gene3D" id="3.40.50.2000">
    <property type="entry name" value="Glycogen Phosphorylase B"/>
    <property type="match status" value="1"/>
</dbReference>
<dbReference type="PANTHER" id="PTHR12154:SF4">
    <property type="entry name" value="UDP-N-ACETYLGLUCOSAMINE TRANSFERASE SUBUNIT ALG14 HOMOLOG"/>
    <property type="match status" value="1"/>
</dbReference>
<dbReference type="InterPro" id="IPR013969">
    <property type="entry name" value="Oligosacch_biosynth_Alg14"/>
</dbReference>
<accession>A0A1H1L117</accession>
<keyword evidence="5" id="KW-0472">Membrane</keyword>
<evidence type="ECO:0000313" key="7">
    <source>
        <dbReference type="Proteomes" id="UP000198983"/>
    </source>
</evidence>
<dbReference type="Pfam" id="PF08660">
    <property type="entry name" value="Alg14"/>
    <property type="match status" value="1"/>
</dbReference>
<organism evidence="6 7">
    <name type="scientific">Actinopolymorpha singaporensis</name>
    <dbReference type="NCBI Taxonomy" id="117157"/>
    <lineage>
        <taxon>Bacteria</taxon>
        <taxon>Bacillati</taxon>
        <taxon>Actinomycetota</taxon>
        <taxon>Actinomycetes</taxon>
        <taxon>Propionibacteriales</taxon>
        <taxon>Actinopolymorphaceae</taxon>
        <taxon>Actinopolymorpha</taxon>
    </lineage>
</organism>
<dbReference type="NCBIfam" id="NF041549">
    <property type="entry name" value="PssD"/>
    <property type="match status" value="1"/>
</dbReference>
<dbReference type="EMBL" id="LT629732">
    <property type="protein sequence ID" value="SDR68216.1"/>
    <property type="molecule type" value="Genomic_DNA"/>
</dbReference>